<proteinExistence type="inferred from homology"/>
<accession>A0A916W3A9</accession>
<evidence type="ECO:0000259" key="3">
    <source>
        <dbReference type="Pfam" id="PF18912"/>
    </source>
</evidence>
<dbReference type="InterPro" id="IPR029057">
    <property type="entry name" value="PRTase-like"/>
</dbReference>
<evidence type="ECO:0000313" key="5">
    <source>
        <dbReference type="Proteomes" id="UP000636264"/>
    </source>
</evidence>
<name>A0A916W3A9_9HYPH</name>
<dbReference type="CDD" id="cd06223">
    <property type="entry name" value="PRTases_typeI"/>
    <property type="match status" value="1"/>
</dbReference>
<comment type="caution">
    <text evidence="4">The sequence shown here is derived from an EMBL/GenBank/DDBJ whole genome shotgun (WGS) entry which is preliminary data.</text>
</comment>
<organism evidence="4 5">
    <name type="scientific">Nitratireductor aestuarii</name>
    <dbReference type="NCBI Taxonomy" id="1735103"/>
    <lineage>
        <taxon>Bacteria</taxon>
        <taxon>Pseudomonadati</taxon>
        <taxon>Pseudomonadota</taxon>
        <taxon>Alphaproteobacteria</taxon>
        <taxon>Hyphomicrobiales</taxon>
        <taxon>Phyllobacteriaceae</taxon>
        <taxon>Nitratireductor</taxon>
    </lineage>
</organism>
<dbReference type="RefSeq" id="WP_188720371.1">
    <property type="nucleotide sequence ID" value="NZ_BMIF01000003.1"/>
</dbReference>
<protein>
    <submittedName>
        <fullName evidence="4">Amidophosphoribosyltransferase</fullName>
    </submittedName>
</protein>
<feature type="domain" description="Phosphoribosyltransferase" evidence="2">
    <location>
        <begin position="153"/>
        <end position="241"/>
    </location>
</feature>
<dbReference type="Pfam" id="PF18912">
    <property type="entry name" value="DZR_2"/>
    <property type="match status" value="1"/>
</dbReference>
<dbReference type="SUPFAM" id="SSF53271">
    <property type="entry name" value="PRTase-like"/>
    <property type="match status" value="1"/>
</dbReference>
<dbReference type="Gene3D" id="3.40.50.2020">
    <property type="match status" value="1"/>
</dbReference>
<dbReference type="InterPro" id="IPR000836">
    <property type="entry name" value="PRTase_dom"/>
</dbReference>
<keyword evidence="5" id="KW-1185">Reference proteome</keyword>
<dbReference type="PANTHER" id="PTHR47505">
    <property type="entry name" value="DNA UTILIZATION PROTEIN YHGH"/>
    <property type="match status" value="1"/>
</dbReference>
<evidence type="ECO:0000259" key="2">
    <source>
        <dbReference type="Pfam" id="PF00156"/>
    </source>
</evidence>
<sequence>MDVRSLASQAVRWPAKILFPPVCLGCRNLVGEPGTLCPDCWPGVRFLERPWCEVMGTPFAHEMGEGVVSAEAIADPPPFKRARSAVLYEGVPQRMARSLKFGDRTDLAPWMARWMVRAGAELVTEADAVLPVPLHRYRFLARRFNQSAELSRAIARQTGLRHLAAVLIRRQSTRPQVGLTAAERETNLSGAFTVPPHLRPLIKNKRLILVDDVYTTGTTVKTATRALLAAGAGSVDVLTFARVLPKDFALGGVETI</sequence>
<evidence type="ECO:0000256" key="1">
    <source>
        <dbReference type="ARBA" id="ARBA00008007"/>
    </source>
</evidence>
<gene>
    <name evidence="4" type="ORF">GCM10011385_15390</name>
</gene>
<evidence type="ECO:0000313" key="4">
    <source>
        <dbReference type="EMBL" id="GGA62532.1"/>
    </source>
</evidence>
<comment type="similarity">
    <text evidence="1">Belongs to the ComF/GntX family.</text>
</comment>
<feature type="domain" description="Double zinc ribbon" evidence="3">
    <location>
        <begin position="16"/>
        <end position="62"/>
    </location>
</feature>
<dbReference type="EMBL" id="BMIF01000003">
    <property type="protein sequence ID" value="GGA62532.1"/>
    <property type="molecule type" value="Genomic_DNA"/>
</dbReference>
<dbReference type="InterPro" id="IPR044005">
    <property type="entry name" value="DZR_2"/>
</dbReference>
<dbReference type="InterPro" id="IPR051910">
    <property type="entry name" value="ComF/GntX_DNA_util-trans"/>
</dbReference>
<dbReference type="Pfam" id="PF00156">
    <property type="entry name" value="Pribosyltran"/>
    <property type="match status" value="1"/>
</dbReference>
<dbReference type="Proteomes" id="UP000636264">
    <property type="component" value="Unassembled WGS sequence"/>
</dbReference>
<dbReference type="PANTHER" id="PTHR47505:SF1">
    <property type="entry name" value="DNA UTILIZATION PROTEIN YHGH"/>
    <property type="match status" value="1"/>
</dbReference>
<reference evidence="4" key="1">
    <citation type="journal article" date="2014" name="Int. J. Syst. Evol. Microbiol.">
        <title>Complete genome sequence of Corynebacterium casei LMG S-19264T (=DSM 44701T), isolated from a smear-ripened cheese.</title>
        <authorList>
            <consortium name="US DOE Joint Genome Institute (JGI-PGF)"/>
            <person name="Walter F."/>
            <person name="Albersmeier A."/>
            <person name="Kalinowski J."/>
            <person name="Ruckert C."/>
        </authorList>
    </citation>
    <scope>NUCLEOTIDE SEQUENCE</scope>
    <source>
        <strain evidence="4">CGMCC 1.15320</strain>
    </source>
</reference>
<dbReference type="AlphaFoldDB" id="A0A916W3A9"/>
<reference evidence="4" key="2">
    <citation type="submission" date="2020-09" db="EMBL/GenBank/DDBJ databases">
        <authorList>
            <person name="Sun Q."/>
            <person name="Zhou Y."/>
        </authorList>
    </citation>
    <scope>NUCLEOTIDE SEQUENCE</scope>
    <source>
        <strain evidence="4">CGMCC 1.15320</strain>
    </source>
</reference>